<dbReference type="PANTHER" id="PTHR46873:SF1">
    <property type="entry name" value="EXPRESSED PROTEIN"/>
    <property type="match status" value="1"/>
</dbReference>
<feature type="chain" id="PRO_5042084452" description="Peptidylprolyl isomerase" evidence="1">
    <location>
        <begin position="19"/>
        <end position="180"/>
    </location>
</feature>
<evidence type="ECO:0000313" key="3">
    <source>
        <dbReference type="Proteomes" id="UP001255856"/>
    </source>
</evidence>
<accession>A0AAD9IH39</accession>
<feature type="signal peptide" evidence="1">
    <location>
        <begin position="1"/>
        <end position="18"/>
    </location>
</feature>
<dbReference type="Proteomes" id="UP001255856">
    <property type="component" value="Unassembled WGS sequence"/>
</dbReference>
<protein>
    <recommendedName>
        <fullName evidence="4">Peptidylprolyl isomerase</fullName>
    </recommendedName>
</protein>
<dbReference type="InterPro" id="IPR029000">
    <property type="entry name" value="Cyclophilin-like_dom_sf"/>
</dbReference>
<dbReference type="EMBL" id="JASFZW010000007">
    <property type="protein sequence ID" value="KAK2077110.1"/>
    <property type="molecule type" value="Genomic_DNA"/>
</dbReference>
<organism evidence="2 3">
    <name type="scientific">Prototheca wickerhamii</name>
    <dbReference type="NCBI Taxonomy" id="3111"/>
    <lineage>
        <taxon>Eukaryota</taxon>
        <taxon>Viridiplantae</taxon>
        <taxon>Chlorophyta</taxon>
        <taxon>core chlorophytes</taxon>
        <taxon>Trebouxiophyceae</taxon>
        <taxon>Chlorellales</taxon>
        <taxon>Chlorellaceae</taxon>
        <taxon>Prototheca</taxon>
    </lineage>
</organism>
<dbReference type="AlphaFoldDB" id="A0AAD9IH39"/>
<gene>
    <name evidence="2" type="ORF">QBZ16_004744</name>
</gene>
<comment type="caution">
    <text evidence="2">The sequence shown here is derived from an EMBL/GenBank/DDBJ whole genome shotgun (WGS) entry which is preliminary data.</text>
</comment>
<evidence type="ECO:0000313" key="2">
    <source>
        <dbReference type="EMBL" id="KAK2077110.1"/>
    </source>
</evidence>
<evidence type="ECO:0000256" key="1">
    <source>
        <dbReference type="SAM" id="SignalP"/>
    </source>
</evidence>
<dbReference type="SUPFAM" id="SSF50891">
    <property type="entry name" value="Cyclophilin-like"/>
    <property type="match status" value="1"/>
</dbReference>
<proteinExistence type="predicted"/>
<evidence type="ECO:0008006" key="4">
    <source>
        <dbReference type="Google" id="ProtNLM"/>
    </source>
</evidence>
<keyword evidence="1" id="KW-0732">Signal</keyword>
<keyword evidence="3" id="KW-1185">Reference proteome</keyword>
<name>A0AAD9IH39_PROWI</name>
<reference evidence="2" key="1">
    <citation type="submission" date="2021-01" db="EMBL/GenBank/DDBJ databases">
        <authorList>
            <person name="Eckstrom K.M.E."/>
        </authorList>
    </citation>
    <scope>NUCLEOTIDE SEQUENCE</scope>
    <source>
        <strain evidence="2">UVCC 0001</strain>
    </source>
</reference>
<dbReference type="PANTHER" id="PTHR46873">
    <property type="entry name" value="EXPRESSED PROTEIN"/>
    <property type="match status" value="1"/>
</dbReference>
<sequence length="180" mass="19577">MVRCAVLALLVALATVSAIPLIHHINVPDDGAERVFLQTIYGPIPVKLLPENAPTVVKAVKDMVGRAGSCSDCAFYRNEARPKPDQGLGPPYGLLQGRAGHVALIPGTEEFFIALSDHPEWGTSHAVWGEIEDWFATDFIAAHDYKESKHPDYGTIMRMLKDEYTFTVTSTLSAAPVSTS</sequence>